<feature type="transmembrane region" description="Helical" evidence="2">
    <location>
        <begin position="266"/>
        <end position="284"/>
    </location>
</feature>
<evidence type="ECO:0000313" key="3">
    <source>
        <dbReference type="EMBL" id="CAJ38257.1"/>
    </source>
</evidence>
<feature type="region of interest" description="Disordered" evidence="1">
    <location>
        <begin position="242"/>
        <end position="263"/>
    </location>
</feature>
<evidence type="ECO:0000256" key="1">
    <source>
        <dbReference type="SAM" id="MobiDB-lite"/>
    </source>
</evidence>
<protein>
    <submittedName>
        <fullName evidence="3">Uncharacterized protein</fullName>
    </submittedName>
</protein>
<keyword evidence="4" id="KW-1185">Reference proteome</keyword>
<dbReference type="RefSeq" id="WP_012034337.1">
    <property type="nucleotide sequence ID" value="NC_009464.1"/>
</dbReference>
<proteinExistence type="predicted"/>
<evidence type="ECO:0000256" key="2">
    <source>
        <dbReference type="SAM" id="Phobius"/>
    </source>
</evidence>
<accession>Q0W036</accession>
<sequence>MRKIWLTAIVVALLLALSTVQAQAQHYDSIKMQSSQSYLRMGMNDTITLTAQLYSGGKPAEAANVPIVLNFLSAQDYMIFDNQLIVTDEKGTGSTTIRINPDNPPERYKLPVLVQIEAATEFHRASINVYITGTAPISGYVVNDEMSVITGAEITVKGPDGRPATYLTYPIRSGDGSDSPMGYYRIDGLPVNVGKYEITAAKGGLNGTIRAEAGYEGVRNDVTIKNYRDFVNVSQIVANNQNPTATPQAITPTPEPTAEPARPTSMTTTVIVAIILIALVYIGLKAYRRMF</sequence>
<keyword evidence="2" id="KW-1133">Transmembrane helix</keyword>
<feature type="compositionally biased region" description="Low complexity" evidence="1">
    <location>
        <begin position="243"/>
        <end position="263"/>
    </location>
</feature>
<dbReference type="EMBL" id="AM114193">
    <property type="protein sequence ID" value="CAJ38257.1"/>
    <property type="molecule type" value="Genomic_DNA"/>
</dbReference>
<dbReference type="GeneID" id="5144499"/>
<dbReference type="AlphaFoldDB" id="Q0W036"/>
<dbReference type="Proteomes" id="UP000000663">
    <property type="component" value="Chromosome"/>
</dbReference>
<dbReference type="eggNOG" id="arCOG11021">
    <property type="taxonomic scope" value="Archaea"/>
</dbReference>
<name>Q0W036_METAR</name>
<reference evidence="3 4" key="1">
    <citation type="journal article" date="2006" name="Science">
        <title>Genome of rice cluster I archaea -- the key methane producers in the rice rhizosphere.</title>
        <authorList>
            <person name="Erkel C."/>
            <person name="Kube M."/>
            <person name="Reinhardt R."/>
            <person name="Liesack W."/>
        </authorList>
    </citation>
    <scope>NUCLEOTIDE SEQUENCE [LARGE SCALE GENOMIC DNA]</scope>
    <source>
        <strain evidence="4">DSM 22066 / NBRC 105507 / MRE50</strain>
    </source>
</reference>
<dbReference type="KEGG" id="rci:LRC40"/>
<keyword evidence="2" id="KW-0812">Transmembrane</keyword>
<organism evidence="3 4">
    <name type="scientific">Methanocella arvoryzae (strain DSM 22066 / NBRC 105507 / MRE50)</name>
    <dbReference type="NCBI Taxonomy" id="351160"/>
    <lineage>
        <taxon>Archaea</taxon>
        <taxon>Methanobacteriati</taxon>
        <taxon>Methanobacteriota</taxon>
        <taxon>Stenosarchaea group</taxon>
        <taxon>Methanomicrobia</taxon>
        <taxon>Methanocellales</taxon>
        <taxon>Methanocellaceae</taxon>
        <taxon>Methanocella</taxon>
    </lineage>
</organism>
<evidence type="ECO:0000313" key="4">
    <source>
        <dbReference type="Proteomes" id="UP000000663"/>
    </source>
</evidence>
<gene>
    <name evidence="3" type="ORF">LRC40</name>
</gene>
<keyword evidence="2" id="KW-0472">Membrane</keyword>